<keyword evidence="2" id="KW-1185">Reference proteome</keyword>
<proteinExistence type="predicted"/>
<dbReference type="AlphaFoldDB" id="A0A0N1H4N5"/>
<accession>A0A0N1H4N5</accession>
<organism evidence="1 2">
    <name type="scientific">Cyphellophora attinorum</name>
    <dbReference type="NCBI Taxonomy" id="1664694"/>
    <lineage>
        <taxon>Eukaryota</taxon>
        <taxon>Fungi</taxon>
        <taxon>Dikarya</taxon>
        <taxon>Ascomycota</taxon>
        <taxon>Pezizomycotina</taxon>
        <taxon>Eurotiomycetes</taxon>
        <taxon>Chaetothyriomycetidae</taxon>
        <taxon>Chaetothyriales</taxon>
        <taxon>Cyphellophoraceae</taxon>
        <taxon>Cyphellophora</taxon>
    </lineage>
</organism>
<dbReference type="VEuPathDB" id="FungiDB:AB675_7319"/>
<gene>
    <name evidence="1" type="ORF">AB675_7319</name>
</gene>
<dbReference type="GeneID" id="28739557"/>
<dbReference type="PANTHER" id="PTHR30336:SF20">
    <property type="entry name" value="DUF218 DOMAIN-CONTAINING PROTEIN"/>
    <property type="match status" value="1"/>
</dbReference>
<dbReference type="Gene3D" id="3.40.50.620">
    <property type="entry name" value="HUPs"/>
    <property type="match status" value="1"/>
</dbReference>
<sequence>MSNLEASHINSINAIANFLAHVEIPSLSSYKSQIDVIVLCGNSILPIADHVFSALEANPRLVKCLVICGGIGHSTGYLYEAVGAHAKYRSRADDIQGLPEARVLELIRTKFYDVAKVSGSGLKVIIEDQSTNCGANAIETRRVLDAAGITSPEQIVIVQDPTMSLRTRAAFQKVYADHTDPPRFETCPTFIPKLTVSDSGEVQYDIAGPDPKDYGRRTGSWISLWARSHGCGTYLKAMVLVARVSSFTLTSQMRSSRHLRIWRALWSTEDDLLPV</sequence>
<reference evidence="1 2" key="1">
    <citation type="submission" date="2015-06" db="EMBL/GenBank/DDBJ databases">
        <title>Draft genome of the ant-associated black yeast Phialophora attae CBS 131958.</title>
        <authorList>
            <person name="Moreno L.F."/>
            <person name="Stielow B.J."/>
            <person name="de Hoog S."/>
            <person name="Vicente V.A."/>
            <person name="Weiss V.A."/>
            <person name="de Vries M."/>
            <person name="Cruz L.M."/>
            <person name="Souza E.M."/>
        </authorList>
    </citation>
    <scope>NUCLEOTIDE SEQUENCE [LARGE SCALE GENOMIC DNA]</scope>
    <source>
        <strain evidence="1 2">CBS 131958</strain>
    </source>
</reference>
<comment type="caution">
    <text evidence="1">The sequence shown here is derived from an EMBL/GenBank/DDBJ whole genome shotgun (WGS) entry which is preliminary data.</text>
</comment>
<dbReference type="OrthoDB" id="17725at2759"/>
<dbReference type="InterPro" id="IPR051599">
    <property type="entry name" value="Cell_Envelope_Assoc"/>
</dbReference>
<dbReference type="GO" id="GO:0005886">
    <property type="term" value="C:plasma membrane"/>
    <property type="evidence" value="ECO:0007669"/>
    <property type="project" value="TreeGrafter"/>
</dbReference>
<dbReference type="RefSeq" id="XP_017996297.1">
    <property type="nucleotide sequence ID" value="XM_018147677.1"/>
</dbReference>
<dbReference type="Proteomes" id="UP000038010">
    <property type="component" value="Unassembled WGS sequence"/>
</dbReference>
<evidence type="ECO:0000313" key="1">
    <source>
        <dbReference type="EMBL" id="KPI36334.1"/>
    </source>
</evidence>
<dbReference type="PANTHER" id="PTHR30336">
    <property type="entry name" value="INNER MEMBRANE PROTEIN, PROBABLE PERMEASE"/>
    <property type="match status" value="1"/>
</dbReference>
<dbReference type="EMBL" id="LFJN01000032">
    <property type="protein sequence ID" value="KPI36334.1"/>
    <property type="molecule type" value="Genomic_DNA"/>
</dbReference>
<protein>
    <submittedName>
        <fullName evidence="1">Protein YdcF</fullName>
    </submittedName>
</protein>
<evidence type="ECO:0000313" key="2">
    <source>
        <dbReference type="Proteomes" id="UP000038010"/>
    </source>
</evidence>
<dbReference type="InterPro" id="IPR014729">
    <property type="entry name" value="Rossmann-like_a/b/a_fold"/>
</dbReference>
<name>A0A0N1H4N5_9EURO</name>